<feature type="transmembrane region" description="Helical" evidence="2">
    <location>
        <begin position="89"/>
        <end position="114"/>
    </location>
</feature>
<feature type="compositionally biased region" description="Basic and acidic residues" evidence="1">
    <location>
        <begin position="34"/>
        <end position="47"/>
    </location>
</feature>
<evidence type="ECO:0000313" key="3">
    <source>
        <dbReference type="EMBL" id="USP81522.1"/>
    </source>
</evidence>
<feature type="transmembrane region" description="Helical" evidence="2">
    <location>
        <begin position="207"/>
        <end position="230"/>
    </location>
</feature>
<organism evidence="3 4">
    <name type="scientific">Curvularia clavata</name>
    <dbReference type="NCBI Taxonomy" id="95742"/>
    <lineage>
        <taxon>Eukaryota</taxon>
        <taxon>Fungi</taxon>
        <taxon>Dikarya</taxon>
        <taxon>Ascomycota</taxon>
        <taxon>Pezizomycotina</taxon>
        <taxon>Dothideomycetes</taxon>
        <taxon>Pleosporomycetidae</taxon>
        <taxon>Pleosporales</taxon>
        <taxon>Pleosporineae</taxon>
        <taxon>Pleosporaceae</taxon>
        <taxon>Curvularia</taxon>
    </lineage>
</organism>
<accession>A0A9Q8ZDY2</accession>
<feature type="transmembrane region" description="Helical" evidence="2">
    <location>
        <begin position="134"/>
        <end position="163"/>
    </location>
</feature>
<name>A0A9Q8ZDY2_CURCL</name>
<dbReference type="PANTHER" id="PTHR35041">
    <property type="entry name" value="MEDIATOR OF RNA POLYMERASE II TRANSCRIPTION SUBUNIT 1"/>
    <property type="match status" value="1"/>
</dbReference>
<feature type="transmembrane region" description="Helical" evidence="2">
    <location>
        <begin position="551"/>
        <end position="573"/>
    </location>
</feature>
<dbReference type="OrthoDB" id="5322539at2759"/>
<feature type="compositionally biased region" description="Polar residues" evidence="1">
    <location>
        <begin position="1"/>
        <end position="10"/>
    </location>
</feature>
<protein>
    <submittedName>
        <fullName evidence="3">Uncharacterized protein</fullName>
    </submittedName>
</protein>
<keyword evidence="2" id="KW-1133">Transmembrane helix</keyword>
<dbReference type="AlphaFoldDB" id="A0A9Q8ZDY2"/>
<evidence type="ECO:0000256" key="1">
    <source>
        <dbReference type="SAM" id="MobiDB-lite"/>
    </source>
</evidence>
<dbReference type="Proteomes" id="UP001056012">
    <property type="component" value="Chromosome 7"/>
</dbReference>
<evidence type="ECO:0000256" key="2">
    <source>
        <dbReference type="SAM" id="Phobius"/>
    </source>
</evidence>
<keyword evidence="2" id="KW-0472">Membrane</keyword>
<proteinExistence type="predicted"/>
<sequence length="658" mass="72715">MTSQGGTSYTAVPRRNSDSRMSLDDIPLATRFQSHSDHEHKHPRESMSDEDEPDPRATKVTSNGHAVSLTDEHEKKGDMRGVRPVQWRISLYTPIAMVSLFVSGLLVAVGHHLFYSRFNGTRVRGPKEDGASEYISQVWIIRYGTAFAFVTKTLLAGSIVVAYKQHMWINLRHKANSVSTIDAVFAATHDFLAFLSPSFWTRAKIPALLALIAWCLPLAALVTPSSLTVIGAKQDTVSPTSVPALNLNDSALYRSEGLGNATSPLLHRTTLATAMSMQILPMRRILPVNASYEFEFEGPSLKCETATGDRLQNMTAVDKETIRQLKTAATGRTSVEADMRYLSFASDETGISTDNLTSYVLDCIVLESFNPCGTSSPVPTLFIRMGNESITCTTYNTHFTALFGAMGALDTQPISNVRHEWKEPLNTDVTRSIFKALSSLLNGFFGTYTSSVDSDGRFSGKTMIADTALLELLQQSFPALRNDIPQEKWMQTISTQSLAQTVEELSRNQTMSLFSIEALWLPLDTKDSKTMANVHYWDVYNKYEYLPRNLWLAYGFAIACSFTAVLLGLRALWLNGVSHDNSFSAIMAVTRNKYLDQLTWGHSLGAAPMGEEILKARLKFGVLEGSDDGDGGGGKGMYRAGFGTDDTVGRLRKWQVVY</sequence>
<dbReference type="VEuPathDB" id="FungiDB:yc1106_08796"/>
<gene>
    <name evidence="3" type="ORF">yc1106_08796</name>
</gene>
<dbReference type="PANTHER" id="PTHR35041:SF6">
    <property type="entry name" value="FORMYLMETHIONINE DEFORMYLASE-LIKE PROTEIN-RELATED"/>
    <property type="match status" value="1"/>
</dbReference>
<feature type="region of interest" description="Disordered" evidence="1">
    <location>
        <begin position="1"/>
        <end position="77"/>
    </location>
</feature>
<keyword evidence="4" id="KW-1185">Reference proteome</keyword>
<reference evidence="3" key="1">
    <citation type="submission" date="2021-12" db="EMBL/GenBank/DDBJ databases">
        <title>Curvularia clavata genome.</title>
        <authorList>
            <person name="Cao Y."/>
        </authorList>
    </citation>
    <scope>NUCLEOTIDE SEQUENCE</scope>
    <source>
        <strain evidence="3">Yc1106</strain>
    </source>
</reference>
<keyword evidence="2" id="KW-0812">Transmembrane</keyword>
<dbReference type="EMBL" id="CP089280">
    <property type="protein sequence ID" value="USP81522.1"/>
    <property type="molecule type" value="Genomic_DNA"/>
</dbReference>
<evidence type="ECO:0000313" key="4">
    <source>
        <dbReference type="Proteomes" id="UP001056012"/>
    </source>
</evidence>